<dbReference type="HOGENOM" id="CLU_2327417_0_0_3"/>
<dbReference type="EMBL" id="CP000841">
    <property type="protein sequence ID" value="ABW32554.1"/>
    <property type="molecule type" value="Genomic_DNA"/>
</dbReference>
<organism evidence="1 2">
    <name type="scientific">Acaryochloris marina (strain MBIC 11017)</name>
    <dbReference type="NCBI Taxonomy" id="329726"/>
    <lineage>
        <taxon>Bacteria</taxon>
        <taxon>Bacillati</taxon>
        <taxon>Cyanobacteriota</taxon>
        <taxon>Cyanophyceae</taxon>
        <taxon>Acaryochloridales</taxon>
        <taxon>Acaryochloridaceae</taxon>
        <taxon>Acaryochloris</taxon>
    </lineage>
</organism>
<geneLocation type="plasmid" evidence="1 2">
    <name>pREB4</name>
</geneLocation>
<gene>
    <name evidence="1" type="ordered locus">AM1_D0059</name>
</gene>
<evidence type="ECO:0000313" key="1">
    <source>
        <dbReference type="EMBL" id="ABW32554.1"/>
    </source>
</evidence>
<evidence type="ECO:0000313" key="2">
    <source>
        <dbReference type="Proteomes" id="UP000000268"/>
    </source>
</evidence>
<dbReference type="KEGG" id="amr:AM1_D0059"/>
<sequence>MGKQYVTKYKLECKPTFPGQEPVCRPGEPYQVEVPPIETGIPGVTIPAGINSPIGLLKWDFVFLMTVCMLIGPIRRLLVKSLLLPLRLGAAIDTQRRY</sequence>
<protein>
    <submittedName>
        <fullName evidence="1">Uncharacterized protein</fullName>
    </submittedName>
</protein>
<dbReference type="AlphaFoldDB" id="A8ZNG8"/>
<dbReference type="Proteomes" id="UP000000268">
    <property type="component" value="Plasmid pREB4"/>
</dbReference>
<accession>A8ZNG8</accession>
<proteinExistence type="predicted"/>
<name>A8ZNG8_ACAM1</name>
<keyword evidence="2" id="KW-1185">Reference proteome</keyword>
<keyword evidence="1" id="KW-0614">Plasmid</keyword>
<reference evidence="1 2" key="1">
    <citation type="journal article" date="2008" name="Proc. Natl. Acad. Sci. U.S.A.">
        <title>Niche adaptation and genome expansion in the chlorophyll d-producing cyanobacterium Acaryochloris marina.</title>
        <authorList>
            <person name="Swingley W.D."/>
            <person name="Chen M."/>
            <person name="Cheung P.C."/>
            <person name="Conrad A.L."/>
            <person name="Dejesa L.C."/>
            <person name="Hao J."/>
            <person name="Honchak B.M."/>
            <person name="Karbach L.E."/>
            <person name="Kurdoglu A."/>
            <person name="Lahiri S."/>
            <person name="Mastrian S.D."/>
            <person name="Miyashita H."/>
            <person name="Page L."/>
            <person name="Ramakrishna P."/>
            <person name="Satoh S."/>
            <person name="Sattley W.M."/>
            <person name="Shimada Y."/>
            <person name="Taylor H.L."/>
            <person name="Tomo T."/>
            <person name="Tsuchiya T."/>
            <person name="Wang Z.T."/>
            <person name="Raymond J."/>
            <person name="Mimuro M."/>
            <person name="Blankenship R.E."/>
            <person name="Touchman J.W."/>
        </authorList>
    </citation>
    <scope>NUCLEOTIDE SEQUENCE [LARGE SCALE GENOMIC DNA]</scope>
    <source>
        <strain evidence="2">MBIC 11017</strain>
        <plasmid evidence="2">Plasmid pREB4</plasmid>
    </source>
</reference>